<reference evidence="2 3" key="1">
    <citation type="submission" date="2017-12" db="EMBL/GenBank/DDBJ databases">
        <authorList>
            <consortium name="DOE Joint Genome Institute"/>
            <person name="Haridas S."/>
            <person name="Kjaerbolling I."/>
            <person name="Vesth T.C."/>
            <person name="Frisvad J.C."/>
            <person name="Nybo J.L."/>
            <person name="Theobald S."/>
            <person name="Kuo A."/>
            <person name="Bowyer P."/>
            <person name="Matsuda Y."/>
            <person name="Mondo S."/>
            <person name="Lyhne E.K."/>
            <person name="Kogle M.E."/>
            <person name="Clum A."/>
            <person name="Lipzen A."/>
            <person name="Salamov A."/>
            <person name="Ngan C.Y."/>
            <person name="Daum C."/>
            <person name="Chiniquy J."/>
            <person name="Barry K."/>
            <person name="LaButti K."/>
            <person name="Simmons B.A."/>
            <person name="Magnuson J.K."/>
            <person name="Mortensen U.H."/>
            <person name="Larsen T.O."/>
            <person name="Grigoriev I.V."/>
            <person name="Baker S.E."/>
            <person name="Andersen M.R."/>
            <person name="Nordberg H.P."/>
            <person name="Cantor M.N."/>
            <person name="Hua S.X."/>
        </authorList>
    </citation>
    <scope>NUCLEOTIDE SEQUENCE [LARGE SCALE GENOMIC DNA]</scope>
    <source>
        <strain evidence="2 3">CBS 102.13</strain>
    </source>
</reference>
<protein>
    <submittedName>
        <fullName evidence="2">Uncharacterized protein</fullName>
    </submittedName>
</protein>
<dbReference type="Proteomes" id="UP000234585">
    <property type="component" value="Unassembled WGS sequence"/>
</dbReference>
<organism evidence="2 3">
    <name type="scientific">Aspergillus candidus</name>
    <dbReference type="NCBI Taxonomy" id="41067"/>
    <lineage>
        <taxon>Eukaryota</taxon>
        <taxon>Fungi</taxon>
        <taxon>Dikarya</taxon>
        <taxon>Ascomycota</taxon>
        <taxon>Pezizomycotina</taxon>
        <taxon>Eurotiomycetes</taxon>
        <taxon>Eurotiomycetidae</taxon>
        <taxon>Eurotiales</taxon>
        <taxon>Aspergillaceae</taxon>
        <taxon>Aspergillus</taxon>
        <taxon>Aspergillus subgen. Circumdati</taxon>
    </lineage>
</organism>
<evidence type="ECO:0000313" key="2">
    <source>
        <dbReference type="EMBL" id="PLB37972.1"/>
    </source>
</evidence>
<keyword evidence="1" id="KW-0472">Membrane</keyword>
<keyword evidence="1" id="KW-0812">Transmembrane</keyword>
<dbReference type="AlphaFoldDB" id="A0A2I2FBG5"/>
<gene>
    <name evidence="2" type="ORF">BDW47DRAFT_106169</name>
</gene>
<dbReference type="EMBL" id="KZ559139">
    <property type="protein sequence ID" value="PLB37972.1"/>
    <property type="molecule type" value="Genomic_DNA"/>
</dbReference>
<name>A0A2I2FBG5_ASPCN</name>
<proteinExistence type="predicted"/>
<dbReference type="GeneID" id="36519877"/>
<accession>A0A2I2FBG5</accession>
<keyword evidence="3" id="KW-1185">Reference proteome</keyword>
<dbReference type="RefSeq" id="XP_024671984.1">
    <property type="nucleotide sequence ID" value="XM_024812717.1"/>
</dbReference>
<keyword evidence="1" id="KW-1133">Transmembrane helix</keyword>
<feature type="transmembrane region" description="Helical" evidence="1">
    <location>
        <begin position="20"/>
        <end position="41"/>
    </location>
</feature>
<evidence type="ECO:0000256" key="1">
    <source>
        <dbReference type="SAM" id="Phobius"/>
    </source>
</evidence>
<sequence length="84" mass="9000">MKPLSCSNKSSSSKGLSAAHSVIVIVAVVVVVVVSFFSPLGTGRLGKDTQRNPIHYLGSTNTYSIDYPNLMLSFIPFRGALGWN</sequence>
<evidence type="ECO:0000313" key="3">
    <source>
        <dbReference type="Proteomes" id="UP000234585"/>
    </source>
</evidence>